<dbReference type="EMBL" id="MU863700">
    <property type="protein sequence ID" value="KAK4096696.1"/>
    <property type="molecule type" value="Genomic_DNA"/>
</dbReference>
<proteinExistence type="predicted"/>
<name>A0AAN6PTE5_9PEZI</name>
<reference evidence="1" key="2">
    <citation type="submission" date="2023-05" db="EMBL/GenBank/DDBJ databases">
        <authorList>
            <consortium name="Lawrence Berkeley National Laboratory"/>
            <person name="Steindorff A."/>
            <person name="Hensen N."/>
            <person name="Bonometti L."/>
            <person name="Westerberg I."/>
            <person name="Brannstrom I.O."/>
            <person name="Guillou S."/>
            <person name="Cros-Aarteil S."/>
            <person name="Calhoun S."/>
            <person name="Haridas S."/>
            <person name="Kuo A."/>
            <person name="Mondo S."/>
            <person name="Pangilinan J."/>
            <person name="Riley R."/>
            <person name="Labutti K."/>
            <person name="Andreopoulos B."/>
            <person name="Lipzen A."/>
            <person name="Chen C."/>
            <person name="Yanf M."/>
            <person name="Daum C."/>
            <person name="Ng V."/>
            <person name="Clum A."/>
            <person name="Ohm R."/>
            <person name="Martin F."/>
            <person name="Silar P."/>
            <person name="Natvig D."/>
            <person name="Lalanne C."/>
            <person name="Gautier V."/>
            <person name="Ament-Velasquez S.L."/>
            <person name="Kruys A."/>
            <person name="Hutchinson M.I."/>
            <person name="Powell A.J."/>
            <person name="Barry K."/>
            <person name="Miller A.N."/>
            <person name="Grigoriev I.V."/>
            <person name="Debuchy R."/>
            <person name="Gladieux P."/>
            <person name="Thoren M.H."/>
            <person name="Johannesson H."/>
        </authorList>
    </citation>
    <scope>NUCLEOTIDE SEQUENCE</scope>
    <source>
        <strain evidence="1">CBS 757.83</strain>
    </source>
</reference>
<keyword evidence="2" id="KW-1185">Reference proteome</keyword>
<organism evidence="1 2">
    <name type="scientific">Parathielavia hyrcaniae</name>
    <dbReference type="NCBI Taxonomy" id="113614"/>
    <lineage>
        <taxon>Eukaryota</taxon>
        <taxon>Fungi</taxon>
        <taxon>Dikarya</taxon>
        <taxon>Ascomycota</taxon>
        <taxon>Pezizomycotina</taxon>
        <taxon>Sordariomycetes</taxon>
        <taxon>Sordariomycetidae</taxon>
        <taxon>Sordariales</taxon>
        <taxon>Chaetomiaceae</taxon>
        <taxon>Parathielavia</taxon>
    </lineage>
</organism>
<gene>
    <name evidence="1" type="ORF">N658DRAFT_501265</name>
</gene>
<evidence type="ECO:0000313" key="1">
    <source>
        <dbReference type="EMBL" id="KAK4096696.1"/>
    </source>
</evidence>
<dbReference type="AlphaFoldDB" id="A0AAN6PTE5"/>
<dbReference type="Proteomes" id="UP001305647">
    <property type="component" value="Unassembled WGS sequence"/>
</dbReference>
<protein>
    <submittedName>
        <fullName evidence="1">Uncharacterized protein</fullName>
    </submittedName>
</protein>
<evidence type="ECO:0000313" key="2">
    <source>
        <dbReference type="Proteomes" id="UP001305647"/>
    </source>
</evidence>
<accession>A0AAN6PTE5</accession>
<comment type="caution">
    <text evidence="1">The sequence shown here is derived from an EMBL/GenBank/DDBJ whole genome shotgun (WGS) entry which is preliminary data.</text>
</comment>
<sequence length="172" mass="17613">MFIDGDSEDLMYAASIIGACADQTTYALRCTSGPRYYSEACNPTAPIITVTGGPGTYRVYSATTTRTMDYDVSATMQESCELRGTTAAVCSATIGGSVDGTTTSESITTTLSGTDYYRYDVAITGGADKTANPTAECPAPSPAPGQSGASTKAVAMWGMVGAAGVTSLLGLW</sequence>
<reference evidence="1" key="1">
    <citation type="journal article" date="2023" name="Mol. Phylogenet. Evol.">
        <title>Genome-scale phylogeny and comparative genomics of the fungal order Sordariales.</title>
        <authorList>
            <person name="Hensen N."/>
            <person name="Bonometti L."/>
            <person name="Westerberg I."/>
            <person name="Brannstrom I.O."/>
            <person name="Guillou S."/>
            <person name="Cros-Aarteil S."/>
            <person name="Calhoun S."/>
            <person name="Haridas S."/>
            <person name="Kuo A."/>
            <person name="Mondo S."/>
            <person name="Pangilinan J."/>
            <person name="Riley R."/>
            <person name="LaButti K."/>
            <person name="Andreopoulos B."/>
            <person name="Lipzen A."/>
            <person name="Chen C."/>
            <person name="Yan M."/>
            <person name="Daum C."/>
            <person name="Ng V."/>
            <person name="Clum A."/>
            <person name="Steindorff A."/>
            <person name="Ohm R.A."/>
            <person name="Martin F."/>
            <person name="Silar P."/>
            <person name="Natvig D.O."/>
            <person name="Lalanne C."/>
            <person name="Gautier V."/>
            <person name="Ament-Velasquez S.L."/>
            <person name="Kruys A."/>
            <person name="Hutchinson M.I."/>
            <person name="Powell A.J."/>
            <person name="Barry K."/>
            <person name="Miller A.N."/>
            <person name="Grigoriev I.V."/>
            <person name="Debuchy R."/>
            <person name="Gladieux P."/>
            <person name="Hiltunen Thoren M."/>
            <person name="Johannesson H."/>
        </authorList>
    </citation>
    <scope>NUCLEOTIDE SEQUENCE</scope>
    <source>
        <strain evidence="1">CBS 757.83</strain>
    </source>
</reference>